<evidence type="ECO:0000313" key="2">
    <source>
        <dbReference type="Proteomes" id="UP001060215"/>
    </source>
</evidence>
<keyword evidence="2" id="KW-1185">Reference proteome</keyword>
<protein>
    <submittedName>
        <fullName evidence="1">Chaperone protein ClpB1</fullName>
    </submittedName>
</protein>
<evidence type="ECO:0000313" key="1">
    <source>
        <dbReference type="EMBL" id="KAI8001356.1"/>
    </source>
</evidence>
<dbReference type="Proteomes" id="UP001060215">
    <property type="component" value="Chromosome 8"/>
</dbReference>
<organism evidence="1 2">
    <name type="scientific">Camellia lanceoleosa</name>
    <dbReference type="NCBI Taxonomy" id="1840588"/>
    <lineage>
        <taxon>Eukaryota</taxon>
        <taxon>Viridiplantae</taxon>
        <taxon>Streptophyta</taxon>
        <taxon>Embryophyta</taxon>
        <taxon>Tracheophyta</taxon>
        <taxon>Spermatophyta</taxon>
        <taxon>Magnoliopsida</taxon>
        <taxon>eudicotyledons</taxon>
        <taxon>Gunneridae</taxon>
        <taxon>Pentapetalae</taxon>
        <taxon>asterids</taxon>
        <taxon>Ericales</taxon>
        <taxon>Theaceae</taxon>
        <taxon>Camellia</taxon>
    </lineage>
</organism>
<proteinExistence type="predicted"/>
<accession>A0ACC0GMQ7</accession>
<dbReference type="EMBL" id="CM045765">
    <property type="protein sequence ID" value="KAI8001356.1"/>
    <property type="molecule type" value="Genomic_DNA"/>
</dbReference>
<name>A0ACC0GMQ7_9ERIC</name>
<gene>
    <name evidence="1" type="ORF">LOK49_LG09G01242</name>
</gene>
<comment type="caution">
    <text evidence="1">The sequence shown here is derived from an EMBL/GenBank/DDBJ whole genome shotgun (WGS) entry which is preliminary data.</text>
</comment>
<reference evidence="1 2" key="1">
    <citation type="journal article" date="2022" name="Plant J.">
        <title>Chromosome-level genome of Camellia lanceoleosa provides a valuable resource for understanding genome evolution and self-incompatibility.</title>
        <authorList>
            <person name="Gong W."/>
            <person name="Xiao S."/>
            <person name="Wang L."/>
            <person name="Liao Z."/>
            <person name="Chang Y."/>
            <person name="Mo W."/>
            <person name="Hu G."/>
            <person name="Li W."/>
            <person name="Zhao G."/>
            <person name="Zhu H."/>
            <person name="Hu X."/>
            <person name="Ji K."/>
            <person name="Xiang X."/>
            <person name="Song Q."/>
            <person name="Yuan D."/>
            <person name="Jin S."/>
            <person name="Zhang L."/>
        </authorList>
    </citation>
    <scope>NUCLEOTIDE SEQUENCE [LARGE SCALE GENOMIC DNA]</scope>
    <source>
        <strain evidence="1">SQ_2022a</strain>
    </source>
</reference>
<sequence length="242" mass="27878">MDLEPLMTEILRHVEVECKDKLETAHGVEIHPEALFLAFLLANDNEEGGSDHREVLLREKAAELVEKACVRLRHVLDTDAEEDALGMDEYLLCRALVELEGINKEKVHGKKFWIPRVQKEYEDLMDKWDRFTRKSKPIMMSRTRSTRRAEELYMLEQLRRGLVSSIQEAEPNNNTEMKPIFGVAQFLYSLISELLLATHENLKENLTVTPRLVAEVAGPLTGVPVSWLLRCSEPPCRAWNQD</sequence>